<keyword evidence="1" id="KW-0472">Membrane</keyword>
<feature type="transmembrane region" description="Helical" evidence="1">
    <location>
        <begin position="246"/>
        <end position="266"/>
    </location>
</feature>
<proteinExistence type="predicted"/>
<evidence type="ECO:0000313" key="3">
    <source>
        <dbReference type="Proteomes" id="UP000037122"/>
    </source>
</evidence>
<accession>A0A0L0NWF0</accession>
<dbReference type="EMBL" id="LGST01000031">
    <property type="protein sequence ID" value="KND98487.1"/>
    <property type="molecule type" value="Genomic_DNA"/>
</dbReference>
<reference evidence="3" key="1">
    <citation type="journal article" date="2015" name="BMC Genomics">
        <title>Draft genome of a commonly misdiagnosed multidrug resistant pathogen Candida auris.</title>
        <authorList>
            <person name="Chatterjee S."/>
            <person name="Alampalli S.V."/>
            <person name="Nageshan R.K."/>
            <person name="Chettiar S.T."/>
            <person name="Joshi S."/>
            <person name="Tatu U.S."/>
        </authorList>
    </citation>
    <scope>NUCLEOTIDE SEQUENCE [LARGE SCALE GENOMIC DNA]</scope>
    <source>
        <strain evidence="3">6684</strain>
    </source>
</reference>
<dbReference type="VEuPathDB" id="FungiDB:CJI96_0005493"/>
<evidence type="ECO:0000313" key="2">
    <source>
        <dbReference type="EMBL" id="KND98487.1"/>
    </source>
</evidence>
<sequence length="312" mass="35713">MQPELENAIELEGVQDTDKFLHDHSEILNSNVALSSVEPHQLTLKAREARKLSFCLYTAWVLYSLFLYAGPRFTSFPAFATFYLEESSVASWTDVGTTIIEQFESVVPGVTKDFTIPQIPVRGRKFYFFHHGMCVETTCFPFSNSGFIAQFLAFQAGEASESDNRTQVAKEWEEKFVLAFEKVSMKAAWFSPEERVKQIIKSIEKSKDTSWLLMGLFIFIVSSFTFLAGFSYPLLRVGEIQGYPRLILTFVHIGAFFGLLAGFAIANYPQHLLLELNGILSHRGTLVVFVFLQWFFYVPHFVALMYFLDNWI</sequence>
<gene>
    <name evidence="2" type="ORF">QG37_04378</name>
</gene>
<feature type="transmembrane region" description="Helical" evidence="1">
    <location>
        <begin position="211"/>
        <end position="234"/>
    </location>
</feature>
<dbReference type="AlphaFoldDB" id="A0A0L0NWF0"/>
<name>A0A0L0NWF0_CANAR</name>
<protein>
    <submittedName>
        <fullName evidence="2">Uncharacterized protein</fullName>
    </submittedName>
</protein>
<organism evidence="2 3">
    <name type="scientific">Candidozyma auris</name>
    <name type="common">Yeast</name>
    <name type="synonym">Candida auris</name>
    <dbReference type="NCBI Taxonomy" id="498019"/>
    <lineage>
        <taxon>Eukaryota</taxon>
        <taxon>Fungi</taxon>
        <taxon>Dikarya</taxon>
        <taxon>Ascomycota</taxon>
        <taxon>Saccharomycotina</taxon>
        <taxon>Pichiomycetes</taxon>
        <taxon>Metschnikowiaceae</taxon>
        <taxon>Candidozyma</taxon>
    </lineage>
</organism>
<keyword evidence="1" id="KW-0812">Transmembrane</keyword>
<feature type="transmembrane region" description="Helical" evidence="1">
    <location>
        <begin position="286"/>
        <end position="308"/>
    </location>
</feature>
<dbReference type="Proteomes" id="UP000037122">
    <property type="component" value="Unassembled WGS sequence"/>
</dbReference>
<evidence type="ECO:0000256" key="1">
    <source>
        <dbReference type="SAM" id="Phobius"/>
    </source>
</evidence>
<dbReference type="VEuPathDB" id="FungiDB:QG37_04378"/>
<dbReference type="VEuPathDB" id="FungiDB:CJJ07_000321"/>
<comment type="caution">
    <text evidence="2">The sequence shown here is derived from an EMBL/GenBank/DDBJ whole genome shotgun (WGS) entry which is preliminary data.</text>
</comment>
<keyword evidence="1" id="KW-1133">Transmembrane helix</keyword>
<feature type="transmembrane region" description="Helical" evidence="1">
    <location>
        <begin position="52"/>
        <end position="69"/>
    </location>
</feature>
<dbReference type="VEuPathDB" id="FungiDB:CJJ09_004939"/>
<dbReference type="VEuPathDB" id="FungiDB:CJI97_004537"/>
<dbReference type="VEuPathDB" id="FungiDB:B9J08_005547"/>